<accession>A0AA86VBE4</accession>
<dbReference type="Proteomes" id="UP001189624">
    <property type="component" value="Chromosome 1"/>
</dbReference>
<keyword evidence="2" id="KW-1185">Reference proteome</keyword>
<dbReference type="AlphaFoldDB" id="A0AA86VBE4"/>
<dbReference type="Gramene" id="rna-AYBTSS11_LOCUS3182">
    <property type="protein sequence ID" value="CAJ1901546.1"/>
    <property type="gene ID" value="gene-AYBTSS11_LOCUS3182"/>
</dbReference>
<dbReference type="EMBL" id="OY731398">
    <property type="protein sequence ID" value="CAJ1901546.1"/>
    <property type="molecule type" value="Genomic_DNA"/>
</dbReference>
<name>A0AA86VBE4_9FABA</name>
<organism evidence="1 2">
    <name type="scientific">Sphenostylis stenocarpa</name>
    <dbReference type="NCBI Taxonomy" id="92480"/>
    <lineage>
        <taxon>Eukaryota</taxon>
        <taxon>Viridiplantae</taxon>
        <taxon>Streptophyta</taxon>
        <taxon>Embryophyta</taxon>
        <taxon>Tracheophyta</taxon>
        <taxon>Spermatophyta</taxon>
        <taxon>Magnoliopsida</taxon>
        <taxon>eudicotyledons</taxon>
        <taxon>Gunneridae</taxon>
        <taxon>Pentapetalae</taxon>
        <taxon>rosids</taxon>
        <taxon>fabids</taxon>
        <taxon>Fabales</taxon>
        <taxon>Fabaceae</taxon>
        <taxon>Papilionoideae</taxon>
        <taxon>50 kb inversion clade</taxon>
        <taxon>NPAAA clade</taxon>
        <taxon>indigoferoid/millettioid clade</taxon>
        <taxon>Phaseoleae</taxon>
        <taxon>Sphenostylis</taxon>
    </lineage>
</organism>
<protein>
    <submittedName>
        <fullName evidence="1">Uncharacterized protein</fullName>
    </submittedName>
</protein>
<evidence type="ECO:0000313" key="2">
    <source>
        <dbReference type="Proteomes" id="UP001189624"/>
    </source>
</evidence>
<gene>
    <name evidence="1" type="ORF">AYBTSS11_LOCUS3182</name>
</gene>
<proteinExistence type="predicted"/>
<reference evidence="1" key="1">
    <citation type="submission" date="2023-10" db="EMBL/GenBank/DDBJ databases">
        <authorList>
            <person name="Domelevo Entfellner J.-B."/>
        </authorList>
    </citation>
    <scope>NUCLEOTIDE SEQUENCE</scope>
</reference>
<evidence type="ECO:0000313" key="1">
    <source>
        <dbReference type="EMBL" id="CAJ1901546.1"/>
    </source>
</evidence>
<sequence length="126" mass="14443">MDRAKGVPTFVSHIGDHAALYDHSFPPIYSFFLFYPLQGLEPELEKAMLSLSVKTHLRHSGGEMELPLISLGICTKQTLAISNMCDLKMVLLHVKSSIMCFKIDKLCAKESHSYHHERYKYFCNHK</sequence>